<dbReference type="EMBL" id="JAMKFB020000010">
    <property type="protein sequence ID" value="KAL0182832.1"/>
    <property type="molecule type" value="Genomic_DNA"/>
</dbReference>
<dbReference type="AlphaFoldDB" id="A0ABD0QA67"/>
<name>A0ABD0QA67_CIRMR</name>
<dbReference type="PANTHER" id="PTHR12295:SF29">
    <property type="entry name" value="PROTEIN FURRY HOMOLOG"/>
    <property type="match status" value="1"/>
</dbReference>
<gene>
    <name evidence="1" type="ORF">M9458_022207</name>
</gene>
<proteinExistence type="predicted"/>
<feature type="non-terminal residue" evidence="1">
    <location>
        <position position="1"/>
    </location>
</feature>
<comment type="caution">
    <text evidence="1">The sequence shown here is derived from an EMBL/GenBank/DDBJ whole genome shotgun (WGS) entry which is preliminary data.</text>
</comment>
<organism evidence="1 2">
    <name type="scientific">Cirrhinus mrigala</name>
    <name type="common">Mrigala</name>
    <dbReference type="NCBI Taxonomy" id="683832"/>
    <lineage>
        <taxon>Eukaryota</taxon>
        <taxon>Metazoa</taxon>
        <taxon>Chordata</taxon>
        <taxon>Craniata</taxon>
        <taxon>Vertebrata</taxon>
        <taxon>Euteleostomi</taxon>
        <taxon>Actinopterygii</taxon>
        <taxon>Neopterygii</taxon>
        <taxon>Teleostei</taxon>
        <taxon>Ostariophysi</taxon>
        <taxon>Cypriniformes</taxon>
        <taxon>Cyprinidae</taxon>
        <taxon>Labeoninae</taxon>
        <taxon>Labeonini</taxon>
        <taxon>Cirrhinus</taxon>
    </lineage>
</organism>
<sequence>FPTTHPNGRQIMLTYLLPWLNNIELVDTGLLPPSSSPCTPEEEAREQSDNLGITHRLKGNGWGSLQATSLVLNNLMFMTAK</sequence>
<dbReference type="Proteomes" id="UP001529510">
    <property type="component" value="Unassembled WGS sequence"/>
</dbReference>
<protein>
    <submittedName>
        <fullName evidence="1">Uncharacterized protein</fullName>
    </submittedName>
</protein>
<evidence type="ECO:0000313" key="2">
    <source>
        <dbReference type="Proteomes" id="UP001529510"/>
    </source>
</evidence>
<feature type="non-terminal residue" evidence="1">
    <location>
        <position position="81"/>
    </location>
</feature>
<keyword evidence="2" id="KW-1185">Reference proteome</keyword>
<accession>A0ABD0QA67</accession>
<reference evidence="1 2" key="1">
    <citation type="submission" date="2024-05" db="EMBL/GenBank/DDBJ databases">
        <title>Genome sequencing and assembly of Indian major carp, Cirrhinus mrigala (Hamilton, 1822).</title>
        <authorList>
            <person name="Mohindra V."/>
            <person name="Chowdhury L.M."/>
            <person name="Lal K."/>
            <person name="Jena J.K."/>
        </authorList>
    </citation>
    <scope>NUCLEOTIDE SEQUENCE [LARGE SCALE GENOMIC DNA]</scope>
    <source>
        <strain evidence="1">CM1030</strain>
        <tissue evidence="1">Blood</tissue>
    </source>
</reference>
<evidence type="ECO:0000313" key="1">
    <source>
        <dbReference type="EMBL" id="KAL0182832.1"/>
    </source>
</evidence>
<dbReference type="InterPro" id="IPR039867">
    <property type="entry name" value="Furry/Tao3/Mor2"/>
</dbReference>
<dbReference type="PANTHER" id="PTHR12295">
    <property type="entry name" value="FURRY-RELATED"/>
    <property type="match status" value="1"/>
</dbReference>